<keyword evidence="3" id="KW-1185">Reference proteome</keyword>
<proteinExistence type="predicted"/>
<dbReference type="PANTHER" id="PTHR45224">
    <property type="entry name" value="OS01G0527900 PROTEIN-RELATED"/>
    <property type="match status" value="1"/>
</dbReference>
<name>A0AAQ3WYK1_PASNO</name>
<organism evidence="2 3">
    <name type="scientific">Paspalum notatum var. saurae</name>
    <dbReference type="NCBI Taxonomy" id="547442"/>
    <lineage>
        <taxon>Eukaryota</taxon>
        <taxon>Viridiplantae</taxon>
        <taxon>Streptophyta</taxon>
        <taxon>Embryophyta</taxon>
        <taxon>Tracheophyta</taxon>
        <taxon>Spermatophyta</taxon>
        <taxon>Magnoliopsida</taxon>
        <taxon>Liliopsida</taxon>
        <taxon>Poales</taxon>
        <taxon>Poaceae</taxon>
        <taxon>PACMAD clade</taxon>
        <taxon>Panicoideae</taxon>
        <taxon>Andropogonodae</taxon>
        <taxon>Paspaleae</taxon>
        <taxon>Paspalinae</taxon>
        <taxon>Paspalum</taxon>
    </lineage>
</organism>
<dbReference type="EMBL" id="CP144749">
    <property type="protein sequence ID" value="WVZ78261.1"/>
    <property type="molecule type" value="Genomic_DNA"/>
</dbReference>
<accession>A0AAQ3WYK1</accession>
<protein>
    <recommendedName>
        <fullName evidence="4">Myb-like domain-containing protein</fullName>
    </recommendedName>
</protein>
<sequence>MGRFGPVLAGGLLPKPIFREQPDFTSDTSVQIFLYITQSSIEYEPLWSSRKPPLAWPFSSKRYQGVPQGNWVQPSPPSFHGFHLQEGPSLSPNFHFTAAANMSSSVLQFGHLAGATANTSSQQFESGSPCPGTQHENDPSQAIAEEEPKRRKRINWTEEENLRLLSRWLHHSTDPVIGIDRKAEYYWKAVAQEFNDNMPANGHKRSVKQPKTHWGDVKRDLTKFCGVYGRVKNTWNKANQMTWLWRKPTPCVEKKIRINLSP</sequence>
<gene>
    <name evidence="2" type="ORF">U9M48_026002</name>
</gene>
<dbReference type="AlphaFoldDB" id="A0AAQ3WYK1"/>
<evidence type="ECO:0000313" key="2">
    <source>
        <dbReference type="EMBL" id="WVZ78261.1"/>
    </source>
</evidence>
<evidence type="ECO:0000313" key="3">
    <source>
        <dbReference type="Proteomes" id="UP001341281"/>
    </source>
</evidence>
<feature type="region of interest" description="Disordered" evidence="1">
    <location>
        <begin position="118"/>
        <end position="152"/>
    </location>
</feature>
<evidence type="ECO:0008006" key="4">
    <source>
        <dbReference type="Google" id="ProtNLM"/>
    </source>
</evidence>
<evidence type="ECO:0000256" key="1">
    <source>
        <dbReference type="SAM" id="MobiDB-lite"/>
    </source>
</evidence>
<dbReference type="PANTHER" id="PTHR45224:SF16">
    <property type="entry name" value="OS01G0527900 PROTEIN"/>
    <property type="match status" value="1"/>
</dbReference>
<reference evidence="2 3" key="1">
    <citation type="submission" date="2024-02" db="EMBL/GenBank/DDBJ databases">
        <title>High-quality chromosome-scale genome assembly of Pensacola bahiagrass (Paspalum notatum Flugge var. saurae).</title>
        <authorList>
            <person name="Vega J.M."/>
            <person name="Podio M."/>
            <person name="Orjuela J."/>
            <person name="Siena L.A."/>
            <person name="Pessino S.C."/>
            <person name="Combes M.C."/>
            <person name="Mariac C."/>
            <person name="Albertini E."/>
            <person name="Pupilli F."/>
            <person name="Ortiz J.P.A."/>
            <person name="Leblanc O."/>
        </authorList>
    </citation>
    <scope>NUCLEOTIDE SEQUENCE [LARGE SCALE GENOMIC DNA]</scope>
    <source>
        <strain evidence="2">R1</strain>
        <tissue evidence="2">Leaf</tissue>
    </source>
</reference>
<dbReference type="Proteomes" id="UP001341281">
    <property type="component" value="Chromosome 05"/>
</dbReference>